<proteinExistence type="predicted"/>
<accession>A0A6C0I3C3</accession>
<dbReference type="EMBL" id="MN740077">
    <property type="protein sequence ID" value="QHT86877.1"/>
    <property type="molecule type" value="Genomic_DNA"/>
</dbReference>
<organism evidence="1">
    <name type="scientific">viral metagenome</name>
    <dbReference type="NCBI Taxonomy" id="1070528"/>
    <lineage>
        <taxon>unclassified sequences</taxon>
        <taxon>metagenomes</taxon>
        <taxon>organismal metagenomes</taxon>
    </lineage>
</organism>
<name>A0A6C0I3C3_9ZZZZ</name>
<evidence type="ECO:0000313" key="1">
    <source>
        <dbReference type="EMBL" id="QHT86877.1"/>
    </source>
</evidence>
<protein>
    <submittedName>
        <fullName evidence="1">Uncharacterized protein</fullName>
    </submittedName>
</protein>
<sequence>MPRLVFHVRQHNKWSIFVQYYNNMFHIFGMRDFNKNTVFHTSFIGEHSTYLYLDEILDFKKNRTDYSVTLFYSDLLLFEDGSSFSQFETHANDRMREIIGYDYIQLNEFKVIKYLEFLRSELRIEEYK</sequence>
<dbReference type="AlphaFoldDB" id="A0A6C0I3C3"/>
<reference evidence="1" key="1">
    <citation type="journal article" date="2020" name="Nature">
        <title>Giant virus diversity and host interactions through global metagenomics.</title>
        <authorList>
            <person name="Schulz F."/>
            <person name="Roux S."/>
            <person name="Paez-Espino D."/>
            <person name="Jungbluth S."/>
            <person name="Walsh D.A."/>
            <person name="Denef V.J."/>
            <person name="McMahon K.D."/>
            <person name="Konstantinidis K.T."/>
            <person name="Eloe-Fadrosh E.A."/>
            <person name="Kyrpides N.C."/>
            <person name="Woyke T."/>
        </authorList>
    </citation>
    <scope>NUCLEOTIDE SEQUENCE</scope>
    <source>
        <strain evidence="1">GVMAG-M-3300023184-18</strain>
    </source>
</reference>